<dbReference type="Proteomes" id="UP001597283">
    <property type="component" value="Unassembled WGS sequence"/>
</dbReference>
<dbReference type="PANTHER" id="PTHR34580">
    <property type="match status" value="1"/>
</dbReference>
<name>A0ABW4NCG9_9SPHN</name>
<evidence type="ECO:0000313" key="3">
    <source>
        <dbReference type="EMBL" id="MFD1787845.1"/>
    </source>
</evidence>
<evidence type="ECO:0000259" key="1">
    <source>
        <dbReference type="Pfam" id="PF13280"/>
    </source>
</evidence>
<protein>
    <submittedName>
        <fullName evidence="3">Helix-turn-helix transcriptional regulator</fullName>
    </submittedName>
</protein>
<accession>A0ABW4NCG9</accession>
<dbReference type="PANTHER" id="PTHR34580:SF1">
    <property type="entry name" value="PROTEIN PAFC"/>
    <property type="match status" value="1"/>
</dbReference>
<sequence length="331" mass="36937">MSFVKAQELVRLAMMATRRRGVSLGDIAEEFVCSHRTAQRMTDALETAFPQTVQTIDDDRRARWTVPARAVAPLLTPSAEELAALSTAIAELDAQGMPTEAATARRLERKVRALIPPEAGTRLAVDEEALLEALGHAARPGPRPASSGKVDAAIYEALKGPFLLRIMYRRRLQDRPTERVVAPHGLLLGVRRYLVARDTAKVKGARLQHYRVEEIHEAHVLDDSFELDPGFSIREHAERGFGSFESAAEHGEVVWRFRPDAAEQARRFVFHPTQTAEELEDGSLLVRFEASGHLEMCWHLYSWGDAVEVLAPERLAAMVGRHRRSDFAALP</sequence>
<dbReference type="InterPro" id="IPR026881">
    <property type="entry name" value="WYL_dom"/>
</dbReference>
<dbReference type="InterPro" id="IPR051534">
    <property type="entry name" value="CBASS_pafABC_assoc_protein"/>
</dbReference>
<dbReference type="RefSeq" id="WP_380940206.1">
    <property type="nucleotide sequence ID" value="NZ_JBHUFC010000003.1"/>
</dbReference>
<feature type="domain" description="WCX" evidence="2">
    <location>
        <begin position="252"/>
        <end position="319"/>
    </location>
</feature>
<keyword evidence="4" id="KW-1185">Reference proteome</keyword>
<comment type="caution">
    <text evidence="3">The sequence shown here is derived from an EMBL/GenBank/DDBJ whole genome shotgun (WGS) entry which is preliminary data.</text>
</comment>
<proteinExistence type="predicted"/>
<dbReference type="Pfam" id="PF13280">
    <property type="entry name" value="WYL"/>
    <property type="match status" value="1"/>
</dbReference>
<evidence type="ECO:0000259" key="2">
    <source>
        <dbReference type="Pfam" id="PF25583"/>
    </source>
</evidence>
<evidence type="ECO:0000313" key="4">
    <source>
        <dbReference type="Proteomes" id="UP001597283"/>
    </source>
</evidence>
<dbReference type="EMBL" id="JBHUFC010000003">
    <property type="protein sequence ID" value="MFD1787845.1"/>
    <property type="molecule type" value="Genomic_DNA"/>
</dbReference>
<reference evidence="4" key="1">
    <citation type="journal article" date="2019" name="Int. J. Syst. Evol. Microbiol.">
        <title>The Global Catalogue of Microorganisms (GCM) 10K type strain sequencing project: providing services to taxonomists for standard genome sequencing and annotation.</title>
        <authorList>
            <consortium name="The Broad Institute Genomics Platform"/>
            <consortium name="The Broad Institute Genome Sequencing Center for Infectious Disease"/>
            <person name="Wu L."/>
            <person name="Ma J."/>
        </authorList>
    </citation>
    <scope>NUCLEOTIDE SEQUENCE [LARGE SCALE GENOMIC DNA]</scope>
    <source>
        <strain evidence="4">Q85</strain>
    </source>
</reference>
<dbReference type="InterPro" id="IPR057727">
    <property type="entry name" value="WCX_dom"/>
</dbReference>
<dbReference type="Pfam" id="PF25583">
    <property type="entry name" value="WCX"/>
    <property type="match status" value="1"/>
</dbReference>
<organism evidence="3 4">
    <name type="scientific">Sphingomonas floccifaciens</name>
    <dbReference type="NCBI Taxonomy" id="1844115"/>
    <lineage>
        <taxon>Bacteria</taxon>
        <taxon>Pseudomonadati</taxon>
        <taxon>Pseudomonadota</taxon>
        <taxon>Alphaproteobacteria</taxon>
        <taxon>Sphingomonadales</taxon>
        <taxon>Sphingomonadaceae</taxon>
        <taxon>Sphingomonas</taxon>
    </lineage>
</organism>
<feature type="domain" description="WYL" evidence="1">
    <location>
        <begin position="153"/>
        <end position="220"/>
    </location>
</feature>
<gene>
    <name evidence="3" type="ORF">ACFSC3_09685</name>
</gene>
<dbReference type="PROSITE" id="PS52050">
    <property type="entry name" value="WYL"/>
    <property type="match status" value="1"/>
</dbReference>